<organism evidence="3 4">
    <name type="scientific">Micromonospora viridifaciens</name>
    <dbReference type="NCBI Taxonomy" id="1881"/>
    <lineage>
        <taxon>Bacteria</taxon>
        <taxon>Bacillati</taxon>
        <taxon>Actinomycetota</taxon>
        <taxon>Actinomycetes</taxon>
        <taxon>Micromonosporales</taxon>
        <taxon>Micromonosporaceae</taxon>
        <taxon>Micromonospora</taxon>
    </lineage>
</organism>
<dbReference type="Pfam" id="PF04264">
    <property type="entry name" value="YceI"/>
    <property type="match status" value="1"/>
</dbReference>
<dbReference type="EMBL" id="LT607411">
    <property type="protein sequence ID" value="SCF12047.1"/>
    <property type="molecule type" value="Genomic_DNA"/>
</dbReference>
<evidence type="ECO:0000259" key="2">
    <source>
        <dbReference type="SMART" id="SM00867"/>
    </source>
</evidence>
<dbReference type="PANTHER" id="PTHR34406:SF1">
    <property type="entry name" value="PROTEIN YCEI"/>
    <property type="match status" value="1"/>
</dbReference>
<dbReference type="SUPFAM" id="SSF101874">
    <property type="entry name" value="YceI-like"/>
    <property type="match status" value="1"/>
</dbReference>
<evidence type="ECO:0000256" key="1">
    <source>
        <dbReference type="ARBA" id="ARBA00008812"/>
    </source>
</evidence>
<dbReference type="SMART" id="SM00867">
    <property type="entry name" value="YceI"/>
    <property type="match status" value="1"/>
</dbReference>
<evidence type="ECO:0000313" key="3">
    <source>
        <dbReference type="EMBL" id="SCF12047.1"/>
    </source>
</evidence>
<protein>
    <submittedName>
        <fullName evidence="3">Polyisoprenoid-binding protein YceI</fullName>
    </submittedName>
</protein>
<dbReference type="Proteomes" id="UP000198242">
    <property type="component" value="Chromosome I"/>
</dbReference>
<dbReference type="RefSeq" id="WP_089007296.1">
    <property type="nucleotide sequence ID" value="NZ_LT607411.1"/>
</dbReference>
<keyword evidence="4" id="KW-1185">Reference proteome</keyword>
<dbReference type="AlphaFoldDB" id="A0A1C4XU77"/>
<proteinExistence type="inferred from homology"/>
<dbReference type="Gene3D" id="2.40.128.110">
    <property type="entry name" value="Lipid/polyisoprenoid-binding, YceI-like"/>
    <property type="match status" value="1"/>
</dbReference>
<comment type="similarity">
    <text evidence="1">Belongs to the UPF0312 family.</text>
</comment>
<sequence>MTGFATRSWNGLTIPAPGTYLLDQAHKRIGFLARHMMVSPVRGEFGEASAQIVVAEDPLHSSVTAAIHTASIDTGNADRDAHLSSPDFLDVERYPVLTYRSTGIRWQDNSDPIFFWARLRSNRLGRRSIGDHVPPQAPEANTRFVLTGELTVKGITRPVDLHVEYGGARRDPYGQDIFGFNATAEIDREEYGLLWNVALESGGVLVGKTVRLELAGEAIRQS</sequence>
<name>A0A1C4XU77_MICVI</name>
<feature type="domain" description="Lipid/polyisoprenoid-binding YceI-like" evidence="2">
    <location>
        <begin position="19"/>
        <end position="219"/>
    </location>
</feature>
<dbReference type="InterPro" id="IPR007372">
    <property type="entry name" value="Lipid/polyisoprenoid-bd_YceI"/>
</dbReference>
<evidence type="ECO:0000313" key="4">
    <source>
        <dbReference type="Proteomes" id="UP000198242"/>
    </source>
</evidence>
<gene>
    <name evidence="3" type="ORF">GA0074695_3614</name>
</gene>
<accession>A0A1C4XU77</accession>
<dbReference type="InterPro" id="IPR036761">
    <property type="entry name" value="TTHA0802/YceI-like_sf"/>
</dbReference>
<dbReference type="OrthoDB" id="9811006at2"/>
<reference evidence="4" key="1">
    <citation type="submission" date="2016-06" db="EMBL/GenBank/DDBJ databases">
        <authorList>
            <person name="Varghese N."/>
            <person name="Submissions Spin"/>
        </authorList>
    </citation>
    <scope>NUCLEOTIDE SEQUENCE [LARGE SCALE GENOMIC DNA]</scope>
    <source>
        <strain evidence="4">DSM 43909</strain>
    </source>
</reference>
<dbReference type="PANTHER" id="PTHR34406">
    <property type="entry name" value="PROTEIN YCEI"/>
    <property type="match status" value="1"/>
</dbReference>